<sequence>MSRPSNPRRRSSMSDAVDDLSQTRVRFNEGDLGSTGSAHLDAVSPSVDRRRRASTGSRVRFRQELSVQEIPARDEQHGEGFYLPAIPEIAHDPDREVEADDDLSKLSKEERKWRKLPKLPRRPERRPPVDLDAPRNSDCSSDDDSDNDSPRQSDDSVHCEREYRAWDYENEDDGGEGPPAFPSMSSYRHPFDIRAPSSAYSTQPLTADDAKLRPPPAEQTGRGLLRRFSSDDSTRKRIVPRRSLYANLDEEDGRLLDPDDPELTGIRKRHIFDIHHEEKERIRLMDYRERRKYARKAKILFNPDTHGNRMDFVVMLAEALSKFGAPSHRIEGQLAAACKILGLRCTFVHLPTVIICEFGDHTGPLTDNRRCHVVDRRGQLSLGALHEVHQTYRQVVHDEISAKTGLIRLRSLMEAKPIYNVYCQGTFAVLLAIVICPLAFGGSLLDMWVAGGGALLLFLVQSTVATKCGTFYSNVWNILVTCVISFVARALGNIRDEMFCWTSISSAGIVGILPGFLILSSALELGTKNIVTGSMHMIYALICTLFLGFGLQFGSDFYLFLVPNSHIKTAQSISQMASTTTYTGTYAMDGSLPNDRTLTGSFTFTNSSTLTLGDLVNGCYRPASFPWYQQPFPWQTEFILVPAFAILLALANMQPYWTWDFPVMIVIAICSYISNKVASHLIFGHSDIVASVGAFAVGMLGNIYSRIFGGTAFTVMVPGVLFLVPSGLSEAGGIDAEGHGIALGYAMLQVTVGISVGLFMSCAIVYLFGKRKSGAVFTF</sequence>
<feature type="transmembrane region" description="Helical" evidence="3">
    <location>
        <begin position="632"/>
        <end position="650"/>
    </location>
</feature>
<feature type="transmembrane region" description="Helical" evidence="3">
    <location>
        <begin position="418"/>
        <end position="441"/>
    </location>
</feature>
<evidence type="ECO:0000256" key="3">
    <source>
        <dbReference type="SAM" id="Phobius"/>
    </source>
</evidence>
<dbReference type="Proteomes" id="UP000298390">
    <property type="component" value="Unassembled WGS sequence"/>
</dbReference>
<dbReference type="InterPro" id="IPR010619">
    <property type="entry name" value="ThrE-like_N"/>
</dbReference>
<dbReference type="PANTHER" id="PTHR31082:SF4">
    <property type="entry name" value="PHEROMONE-REGULATED MEMBRANE PROTEIN 10"/>
    <property type="match status" value="1"/>
</dbReference>
<keyword evidence="3" id="KW-0812">Transmembrane</keyword>
<evidence type="ECO:0000256" key="1">
    <source>
        <dbReference type="ARBA" id="ARBA00034125"/>
    </source>
</evidence>
<comment type="similarity">
    <text evidence="1">Belongs to the ThrE exporter (TC 2.A.79) family.</text>
</comment>
<evidence type="ECO:0000259" key="4">
    <source>
        <dbReference type="Pfam" id="PF06738"/>
    </source>
</evidence>
<dbReference type="Pfam" id="PF06738">
    <property type="entry name" value="ThrE"/>
    <property type="match status" value="1"/>
</dbReference>
<feature type="compositionally biased region" description="Basic residues" evidence="2">
    <location>
        <begin position="1"/>
        <end position="11"/>
    </location>
</feature>
<feature type="transmembrane region" description="Helical" evidence="3">
    <location>
        <begin position="745"/>
        <end position="769"/>
    </location>
</feature>
<feature type="transmembrane region" description="Helical" evidence="3">
    <location>
        <begin position="707"/>
        <end position="725"/>
    </location>
</feature>
<feature type="transmembrane region" description="Helical" evidence="3">
    <location>
        <begin position="471"/>
        <end position="492"/>
    </location>
</feature>
<feature type="region of interest" description="Disordered" evidence="2">
    <location>
        <begin position="1"/>
        <end position="223"/>
    </location>
</feature>
<dbReference type="GO" id="GO:0022857">
    <property type="term" value="F:transmembrane transporter activity"/>
    <property type="evidence" value="ECO:0007669"/>
    <property type="project" value="InterPro"/>
</dbReference>
<organism evidence="5 6">
    <name type="scientific">Rhodofomes roseus</name>
    <dbReference type="NCBI Taxonomy" id="34475"/>
    <lineage>
        <taxon>Eukaryota</taxon>
        <taxon>Fungi</taxon>
        <taxon>Dikarya</taxon>
        <taxon>Basidiomycota</taxon>
        <taxon>Agaricomycotina</taxon>
        <taxon>Agaricomycetes</taxon>
        <taxon>Polyporales</taxon>
        <taxon>Rhodofomes</taxon>
    </lineage>
</organism>
<evidence type="ECO:0000313" key="5">
    <source>
        <dbReference type="EMBL" id="TFY67818.1"/>
    </source>
</evidence>
<feature type="transmembrane region" description="Helical" evidence="3">
    <location>
        <begin position="657"/>
        <end position="674"/>
    </location>
</feature>
<evidence type="ECO:0000256" key="2">
    <source>
        <dbReference type="SAM" id="MobiDB-lite"/>
    </source>
</evidence>
<reference evidence="5 6" key="1">
    <citation type="submission" date="2019-01" db="EMBL/GenBank/DDBJ databases">
        <title>Genome sequencing of the rare red list fungi Fomitopsis rosea.</title>
        <authorList>
            <person name="Buettner E."/>
            <person name="Kellner H."/>
        </authorList>
    </citation>
    <scope>NUCLEOTIDE SEQUENCE [LARGE SCALE GENOMIC DNA]</scope>
    <source>
        <strain evidence="5 6">DSM 105464</strain>
    </source>
</reference>
<feature type="compositionally biased region" description="Basic and acidic residues" evidence="2">
    <location>
        <begin position="89"/>
        <end position="112"/>
    </location>
</feature>
<dbReference type="PANTHER" id="PTHR31082">
    <property type="entry name" value="PHEROMONE-REGULATED MEMBRANE PROTEIN 10"/>
    <property type="match status" value="1"/>
</dbReference>
<dbReference type="STRING" id="34475.A0A4Y9Z1L4"/>
<dbReference type="AlphaFoldDB" id="A0A4Y9Z1L4"/>
<dbReference type="EMBL" id="SEKV01000044">
    <property type="protein sequence ID" value="TFY67818.1"/>
    <property type="molecule type" value="Genomic_DNA"/>
</dbReference>
<accession>A0A4Y9Z1L4</accession>
<dbReference type="InterPro" id="IPR051361">
    <property type="entry name" value="ThrE/Ser_Exporter"/>
</dbReference>
<proteinExistence type="inferred from homology"/>
<gene>
    <name evidence="5" type="ORF">EVJ58_g1374</name>
</gene>
<feature type="transmembrane region" description="Helical" evidence="3">
    <location>
        <begin position="537"/>
        <end position="555"/>
    </location>
</feature>
<protein>
    <recommendedName>
        <fullName evidence="4">Threonine/serine exporter-like N-terminal domain-containing protein</fullName>
    </recommendedName>
</protein>
<comment type="caution">
    <text evidence="5">The sequence shown here is derived from an EMBL/GenBank/DDBJ whole genome shotgun (WGS) entry which is preliminary data.</text>
</comment>
<feature type="compositionally biased region" description="Basic and acidic residues" evidence="2">
    <location>
        <begin position="148"/>
        <end position="167"/>
    </location>
</feature>
<name>A0A4Y9Z1L4_9APHY</name>
<feature type="compositionally biased region" description="Basic and acidic residues" evidence="2">
    <location>
        <begin position="121"/>
        <end position="135"/>
    </location>
</feature>
<keyword evidence="3" id="KW-0472">Membrane</keyword>
<feature type="transmembrane region" description="Helical" evidence="3">
    <location>
        <begin position="504"/>
        <end position="525"/>
    </location>
</feature>
<keyword evidence="3" id="KW-1133">Transmembrane helix</keyword>
<feature type="domain" description="Threonine/serine exporter-like N-terminal" evidence="4">
    <location>
        <begin position="311"/>
        <end position="556"/>
    </location>
</feature>
<evidence type="ECO:0000313" key="6">
    <source>
        <dbReference type="Proteomes" id="UP000298390"/>
    </source>
</evidence>